<proteinExistence type="predicted"/>
<keyword evidence="1" id="KW-0812">Transmembrane</keyword>
<comment type="caution">
    <text evidence="2">The sequence shown here is derived from an EMBL/GenBank/DDBJ whole genome shotgun (WGS) entry which is preliminary data.</text>
</comment>
<feature type="transmembrane region" description="Helical" evidence="1">
    <location>
        <begin position="50"/>
        <end position="70"/>
    </location>
</feature>
<keyword evidence="1" id="KW-0472">Membrane</keyword>
<keyword evidence="1" id="KW-1133">Transmembrane helix</keyword>
<dbReference type="RefSeq" id="WP_173878096.1">
    <property type="nucleotide sequence ID" value="NZ_JAAIMR010000041.1"/>
</dbReference>
<dbReference type="AlphaFoldDB" id="A0AAJ3FGN6"/>
<feature type="transmembrane region" description="Helical" evidence="1">
    <location>
        <begin position="6"/>
        <end position="29"/>
    </location>
</feature>
<reference evidence="2" key="2">
    <citation type="submission" date="2020-02" db="EMBL/GenBank/DDBJ databases">
        <authorList>
            <person name="Littmann E."/>
            <person name="Sorbara M."/>
        </authorList>
    </citation>
    <scope>NUCLEOTIDE SEQUENCE</scope>
    <source>
        <strain evidence="2">MSK.15.32</strain>
    </source>
</reference>
<reference evidence="2" key="1">
    <citation type="journal article" date="2020" name="Cell Host Microbe">
        <title>Functional and Genomic Variation between Human-Derived Isolates of Lachnospiraceae Reveals Inter- and Intra-Species Diversity.</title>
        <authorList>
            <person name="Sorbara M.T."/>
            <person name="Littmann E.R."/>
            <person name="Fontana E."/>
            <person name="Moody T.U."/>
            <person name="Kohout C.E."/>
            <person name="Gjonbalaj M."/>
            <person name="Eaton V."/>
            <person name="Seok R."/>
            <person name="Leiner I.M."/>
            <person name="Pamer E.G."/>
        </authorList>
    </citation>
    <scope>NUCLEOTIDE SEQUENCE</scope>
    <source>
        <strain evidence="2">MSK.15.32</strain>
    </source>
</reference>
<evidence type="ECO:0000256" key="1">
    <source>
        <dbReference type="SAM" id="Phobius"/>
    </source>
</evidence>
<gene>
    <name evidence="2" type="ORF">G4993_15215</name>
</gene>
<name>A0AAJ3FGN6_MEDGN</name>
<accession>A0AAJ3FGN6</accession>
<evidence type="ECO:0000313" key="3">
    <source>
        <dbReference type="Proteomes" id="UP001296580"/>
    </source>
</evidence>
<organism evidence="2 3">
    <name type="scientific">Mediterraneibacter gnavus</name>
    <name type="common">Ruminococcus gnavus</name>
    <dbReference type="NCBI Taxonomy" id="33038"/>
    <lineage>
        <taxon>Bacteria</taxon>
        <taxon>Bacillati</taxon>
        <taxon>Bacillota</taxon>
        <taxon>Clostridia</taxon>
        <taxon>Lachnospirales</taxon>
        <taxon>Lachnospiraceae</taxon>
        <taxon>Mediterraneibacter</taxon>
    </lineage>
</organism>
<protein>
    <submittedName>
        <fullName evidence="2">Uncharacterized protein</fullName>
    </submittedName>
</protein>
<evidence type="ECO:0000313" key="2">
    <source>
        <dbReference type="EMBL" id="NSI59729.1"/>
    </source>
</evidence>
<sequence length="244" mass="28939">MSIYLLWGMLALLGFVFVIIFLYTICCMFKYIRKKEKRDDHIFVLFEKNIGCLVTISIALIANLLSLNSYNHQKDQDAHSRLIEKLTYSYVQPSKDAIRNIQNNLERADLQIPIKIDVRTGEVYKFSIIEFSNNRIEDIDPVNAATIRTEEYEDPERVLTLKLNKENEHFEDVTLTYYILLEGMDGTRSLDRLQFTVNRFLEVTEWNPTYYTSVIGFNYFSEGLKEEYKEYRELYEILKEENIL</sequence>
<dbReference type="Proteomes" id="UP001296580">
    <property type="component" value="Unassembled WGS sequence"/>
</dbReference>
<dbReference type="EMBL" id="JAAIRV010000042">
    <property type="protein sequence ID" value="NSI59729.1"/>
    <property type="molecule type" value="Genomic_DNA"/>
</dbReference>